<keyword evidence="2" id="KW-1185">Reference proteome</keyword>
<dbReference type="AlphaFoldDB" id="L7VQ09"/>
<dbReference type="EMBL" id="CP004044">
    <property type="protein sequence ID" value="AGC68892.1"/>
    <property type="molecule type" value="Genomic_DNA"/>
</dbReference>
<protein>
    <submittedName>
        <fullName evidence="1">Uncharacterized protein</fullName>
    </submittedName>
</protein>
<name>L7VQ09_THES1</name>
<evidence type="ECO:0000313" key="1">
    <source>
        <dbReference type="EMBL" id="AGC68892.1"/>
    </source>
</evidence>
<dbReference type="KEGG" id="css:Cst_c19150"/>
<gene>
    <name evidence="1" type="ordered locus">Cst_c19150</name>
</gene>
<dbReference type="Proteomes" id="UP000011220">
    <property type="component" value="Chromosome"/>
</dbReference>
<organism evidence="1 2">
    <name type="scientific">Thermoclostridium stercorarium (strain ATCC 35414 / DSM 8532 / NCIMB 11754)</name>
    <name type="common">Clostridium stercorarium</name>
    <dbReference type="NCBI Taxonomy" id="1121335"/>
    <lineage>
        <taxon>Bacteria</taxon>
        <taxon>Bacillati</taxon>
        <taxon>Bacillota</taxon>
        <taxon>Clostridia</taxon>
        <taxon>Eubacteriales</taxon>
        <taxon>Oscillospiraceae</taxon>
        <taxon>Thermoclostridium</taxon>
    </lineage>
</organism>
<reference evidence="1 2" key="1">
    <citation type="journal article" date="2013" name="Genome Announc.">
        <title>Complete genome sequence of Clostridium stercorarium subsp. stercorarium strain DSM 8532, a thermophilic degrader of plant cell wall fibers.</title>
        <authorList>
            <person name="Poehlein A."/>
            <person name="Zverlov V.V."/>
            <person name="Daniel R."/>
            <person name="Schwarz W.H."/>
            <person name="Liebl W."/>
        </authorList>
    </citation>
    <scope>NUCLEOTIDE SEQUENCE [LARGE SCALE GENOMIC DNA]</scope>
    <source>
        <strain evidence="2">ATCC 35414 / DSM 8532 / NCIMB 11754</strain>
    </source>
</reference>
<dbReference type="PATRIC" id="fig|1121335.3.peg.1915"/>
<evidence type="ECO:0000313" key="2">
    <source>
        <dbReference type="Proteomes" id="UP000011220"/>
    </source>
</evidence>
<sequence>MNLGSVYIIPGDKYDYYACTCIRFTIEITNFYTESTNIPAV</sequence>
<proteinExistence type="predicted"/>
<accession>L7VQ09</accession>